<organism evidence="4 5">
    <name type="scientific">Triparma strigata</name>
    <dbReference type="NCBI Taxonomy" id="1606541"/>
    <lineage>
        <taxon>Eukaryota</taxon>
        <taxon>Sar</taxon>
        <taxon>Stramenopiles</taxon>
        <taxon>Ochrophyta</taxon>
        <taxon>Bolidophyceae</taxon>
        <taxon>Parmales</taxon>
        <taxon>Triparmaceae</taxon>
        <taxon>Triparma</taxon>
    </lineage>
</organism>
<dbReference type="InterPro" id="IPR057326">
    <property type="entry name" value="KR_dom"/>
</dbReference>
<keyword evidence="5" id="KW-1185">Reference proteome</keyword>
<sequence>MGDNRRKTMYQNLGNIYLSCKRMIPSLSAPAHAISAIGKNFIVTGGSQGLGYAIAEQLAGAGADNIAILARTKSTGEAAAEKLSSLNPNTKAHFYATDLSDPASIKASCASTISDLSKISGLVNAAATTERGNLETTTSDDFDWQMICNARGPFLMSQAISNHMKSEKIRGSIVNITSVASKGGAPFIMAYSMSKAALECMTRNNAAELAPHGIRVNGVAMGWCYTENEDKLQTLQSDSDWIKKADCSQPIGRILRPEDVASTVNFLLSDASNMMTGNIVDLHPEMAHGMLSLDAVDTVER</sequence>
<dbReference type="CDD" id="cd05233">
    <property type="entry name" value="SDR_c"/>
    <property type="match status" value="1"/>
</dbReference>
<dbReference type="PRINTS" id="PR00080">
    <property type="entry name" value="SDRFAMILY"/>
</dbReference>
<dbReference type="InterPro" id="IPR002347">
    <property type="entry name" value="SDR_fam"/>
</dbReference>
<evidence type="ECO:0000256" key="2">
    <source>
        <dbReference type="ARBA" id="ARBA00023002"/>
    </source>
</evidence>
<comment type="similarity">
    <text evidence="1">Belongs to the short-chain dehydrogenases/reductases (SDR) family.</text>
</comment>
<evidence type="ECO:0000256" key="1">
    <source>
        <dbReference type="ARBA" id="ARBA00006484"/>
    </source>
</evidence>
<feature type="domain" description="Ketoreductase" evidence="3">
    <location>
        <begin position="39"/>
        <end position="223"/>
    </location>
</feature>
<dbReference type="GO" id="GO:0006633">
    <property type="term" value="P:fatty acid biosynthetic process"/>
    <property type="evidence" value="ECO:0007669"/>
    <property type="project" value="TreeGrafter"/>
</dbReference>
<dbReference type="NCBIfam" id="NF004847">
    <property type="entry name" value="PRK06198.1"/>
    <property type="match status" value="1"/>
</dbReference>
<name>A0A9W7BSN9_9STRA</name>
<dbReference type="FunFam" id="3.40.50.720:FF:000084">
    <property type="entry name" value="Short-chain dehydrogenase reductase"/>
    <property type="match status" value="1"/>
</dbReference>
<accession>A0A9W7BSN9</accession>
<evidence type="ECO:0000313" key="5">
    <source>
        <dbReference type="Proteomes" id="UP001165085"/>
    </source>
</evidence>
<keyword evidence="2" id="KW-0560">Oxidoreductase</keyword>
<reference evidence="5" key="1">
    <citation type="journal article" date="2023" name="Commun. Biol.">
        <title>Genome analysis of Parmales, the sister group of diatoms, reveals the evolutionary specialization of diatoms from phago-mixotrophs to photoautotrophs.</title>
        <authorList>
            <person name="Ban H."/>
            <person name="Sato S."/>
            <person name="Yoshikawa S."/>
            <person name="Yamada K."/>
            <person name="Nakamura Y."/>
            <person name="Ichinomiya M."/>
            <person name="Sato N."/>
            <person name="Blanc-Mathieu R."/>
            <person name="Endo H."/>
            <person name="Kuwata A."/>
            <person name="Ogata H."/>
        </authorList>
    </citation>
    <scope>NUCLEOTIDE SEQUENCE [LARGE SCALE GENOMIC DNA]</scope>
    <source>
        <strain evidence="5">NIES 3701</strain>
    </source>
</reference>
<dbReference type="OrthoDB" id="1393670at2759"/>
<evidence type="ECO:0000259" key="3">
    <source>
        <dbReference type="SMART" id="SM00822"/>
    </source>
</evidence>
<dbReference type="AlphaFoldDB" id="A0A9W7BSN9"/>
<dbReference type="EMBL" id="BRXY01000473">
    <property type="protein sequence ID" value="GMH96776.1"/>
    <property type="molecule type" value="Genomic_DNA"/>
</dbReference>
<dbReference type="PANTHER" id="PTHR42760:SF133">
    <property type="entry name" value="3-OXOACYL-[ACYL-CARRIER-PROTEIN] REDUCTASE"/>
    <property type="match status" value="1"/>
</dbReference>
<dbReference type="GO" id="GO:0048038">
    <property type="term" value="F:quinone binding"/>
    <property type="evidence" value="ECO:0007669"/>
    <property type="project" value="TreeGrafter"/>
</dbReference>
<gene>
    <name evidence="4" type="ORF">TrST_g2189</name>
</gene>
<evidence type="ECO:0000313" key="4">
    <source>
        <dbReference type="EMBL" id="GMH96776.1"/>
    </source>
</evidence>
<dbReference type="Proteomes" id="UP001165085">
    <property type="component" value="Unassembled WGS sequence"/>
</dbReference>
<protein>
    <recommendedName>
        <fullName evidence="3">Ketoreductase domain-containing protein</fullName>
    </recommendedName>
</protein>
<dbReference type="Gene3D" id="3.40.50.720">
    <property type="entry name" value="NAD(P)-binding Rossmann-like Domain"/>
    <property type="match status" value="1"/>
</dbReference>
<dbReference type="PANTHER" id="PTHR42760">
    <property type="entry name" value="SHORT-CHAIN DEHYDROGENASES/REDUCTASES FAMILY MEMBER"/>
    <property type="match status" value="1"/>
</dbReference>
<dbReference type="InterPro" id="IPR036291">
    <property type="entry name" value="NAD(P)-bd_dom_sf"/>
</dbReference>
<dbReference type="PRINTS" id="PR00081">
    <property type="entry name" value="GDHRDH"/>
</dbReference>
<proteinExistence type="inferred from homology"/>
<dbReference type="Pfam" id="PF13561">
    <property type="entry name" value="adh_short_C2"/>
    <property type="match status" value="1"/>
</dbReference>
<comment type="caution">
    <text evidence="4">The sequence shown here is derived from an EMBL/GenBank/DDBJ whole genome shotgun (WGS) entry which is preliminary data.</text>
</comment>
<dbReference type="GO" id="GO:0016616">
    <property type="term" value="F:oxidoreductase activity, acting on the CH-OH group of donors, NAD or NADP as acceptor"/>
    <property type="evidence" value="ECO:0007669"/>
    <property type="project" value="TreeGrafter"/>
</dbReference>
<dbReference type="SUPFAM" id="SSF51735">
    <property type="entry name" value="NAD(P)-binding Rossmann-fold domains"/>
    <property type="match status" value="1"/>
</dbReference>
<dbReference type="SMART" id="SM00822">
    <property type="entry name" value="PKS_KR"/>
    <property type="match status" value="1"/>
</dbReference>